<proteinExistence type="predicted"/>
<evidence type="ECO:0000313" key="2">
    <source>
        <dbReference type="EMBL" id="EDM11650.1"/>
    </source>
</evidence>
<accession>A6JFQ4</accession>
<sequence length="81" mass="9397">MFGFPVTHFLSSALLWSFPGAAVLRRKMLLDSILEEWRGCHPVFSFQEDFQRQQFHSTTCLCPKRTHTASLPTGWQEGRQL</sequence>
<reference evidence="3" key="1">
    <citation type="submission" date="2005-09" db="EMBL/GenBank/DDBJ databases">
        <authorList>
            <person name="Mural R.J."/>
            <person name="Li P.W."/>
            <person name="Adams M.D."/>
            <person name="Amanatides P.G."/>
            <person name="Baden-Tillson H."/>
            <person name="Barnstead M."/>
            <person name="Chin S.H."/>
            <person name="Dew I."/>
            <person name="Evans C.A."/>
            <person name="Ferriera S."/>
            <person name="Flanigan M."/>
            <person name="Fosler C."/>
            <person name="Glodek A."/>
            <person name="Gu Z."/>
            <person name="Holt R.A."/>
            <person name="Jennings D."/>
            <person name="Kraft C.L."/>
            <person name="Lu F."/>
            <person name="Nguyen T."/>
            <person name="Nusskern D.R."/>
            <person name="Pfannkoch C.M."/>
            <person name="Sitter C."/>
            <person name="Sutton G.G."/>
            <person name="Venter J.C."/>
            <person name="Wang Z."/>
            <person name="Woodage T."/>
            <person name="Zheng X.H."/>
            <person name="Zhong F."/>
        </authorList>
    </citation>
    <scope>NUCLEOTIDE SEQUENCE [LARGE SCALE GENOMIC DNA]</scope>
    <source>
        <strain>BN</strain>
        <strain evidence="3">Sprague-Dawley</strain>
    </source>
</reference>
<gene>
    <name evidence="2" type="ORF">rCG_30443</name>
</gene>
<name>A6JFQ4_RAT</name>
<feature type="chain" id="PRO_5039908492" evidence="1">
    <location>
        <begin position="24"/>
        <end position="81"/>
    </location>
</feature>
<keyword evidence="1" id="KW-0732">Signal</keyword>
<feature type="signal peptide" evidence="1">
    <location>
        <begin position="1"/>
        <end position="23"/>
    </location>
</feature>
<dbReference type="Proteomes" id="UP000234681">
    <property type="component" value="Chromosome 5"/>
</dbReference>
<evidence type="ECO:0000313" key="3">
    <source>
        <dbReference type="Proteomes" id="UP000234681"/>
    </source>
</evidence>
<dbReference type="AlphaFoldDB" id="A6JFQ4"/>
<evidence type="ECO:0000256" key="1">
    <source>
        <dbReference type="SAM" id="SignalP"/>
    </source>
</evidence>
<protein>
    <submittedName>
        <fullName evidence="2">RCG30443</fullName>
    </submittedName>
</protein>
<dbReference type="EMBL" id="CH473984">
    <property type="protein sequence ID" value="EDM11650.1"/>
    <property type="molecule type" value="Genomic_DNA"/>
</dbReference>
<organism evidence="2 3">
    <name type="scientific">Rattus norvegicus</name>
    <name type="common">Rat</name>
    <dbReference type="NCBI Taxonomy" id="10116"/>
    <lineage>
        <taxon>Eukaryota</taxon>
        <taxon>Metazoa</taxon>
        <taxon>Chordata</taxon>
        <taxon>Craniata</taxon>
        <taxon>Vertebrata</taxon>
        <taxon>Euteleostomi</taxon>
        <taxon>Mammalia</taxon>
        <taxon>Eutheria</taxon>
        <taxon>Euarchontoglires</taxon>
        <taxon>Glires</taxon>
        <taxon>Rodentia</taxon>
        <taxon>Myomorpha</taxon>
        <taxon>Muroidea</taxon>
        <taxon>Muridae</taxon>
        <taxon>Murinae</taxon>
        <taxon>Rattus</taxon>
    </lineage>
</organism>